<feature type="non-terminal residue" evidence="1">
    <location>
        <position position="80"/>
    </location>
</feature>
<organism evidence="1 2">
    <name type="scientific">Trichoderma harzianum CBS 226.95</name>
    <dbReference type="NCBI Taxonomy" id="983964"/>
    <lineage>
        <taxon>Eukaryota</taxon>
        <taxon>Fungi</taxon>
        <taxon>Dikarya</taxon>
        <taxon>Ascomycota</taxon>
        <taxon>Pezizomycotina</taxon>
        <taxon>Sordariomycetes</taxon>
        <taxon>Hypocreomycetidae</taxon>
        <taxon>Hypocreales</taxon>
        <taxon>Hypocreaceae</taxon>
        <taxon>Trichoderma</taxon>
    </lineage>
</organism>
<evidence type="ECO:0000313" key="1">
    <source>
        <dbReference type="EMBL" id="PTB59031.1"/>
    </source>
</evidence>
<evidence type="ECO:0000313" key="2">
    <source>
        <dbReference type="Proteomes" id="UP000241690"/>
    </source>
</evidence>
<accession>A0A2T4APN4</accession>
<reference evidence="1 2" key="1">
    <citation type="submission" date="2016-07" db="EMBL/GenBank/DDBJ databases">
        <title>Multiple horizontal gene transfer events from other fungi enriched the ability of initially mycotrophic Trichoderma (Ascomycota) to feed on dead plant biomass.</title>
        <authorList>
            <consortium name="DOE Joint Genome Institute"/>
            <person name="Aerts A."/>
            <person name="Atanasova L."/>
            <person name="Chenthamara K."/>
            <person name="Zhang J."/>
            <person name="Grujic M."/>
            <person name="Henrissat B."/>
            <person name="Kuo A."/>
            <person name="Salamov A."/>
            <person name="Lipzen A."/>
            <person name="Labutti K."/>
            <person name="Barry K."/>
            <person name="Miao Y."/>
            <person name="Rahimi M.J."/>
            <person name="Shen Q."/>
            <person name="Grigoriev I.V."/>
            <person name="Kubicek C.P."/>
            <person name="Druzhinina I.S."/>
        </authorList>
    </citation>
    <scope>NUCLEOTIDE SEQUENCE [LARGE SCALE GENOMIC DNA]</scope>
    <source>
        <strain evidence="1 2">CBS 226.95</strain>
    </source>
</reference>
<protein>
    <submittedName>
        <fullName evidence="1">Uncharacterized protein</fullName>
    </submittedName>
</protein>
<dbReference type="Proteomes" id="UP000241690">
    <property type="component" value="Unassembled WGS sequence"/>
</dbReference>
<keyword evidence="2" id="KW-1185">Reference proteome</keyword>
<name>A0A2T4APN4_TRIHA</name>
<dbReference type="EMBL" id="KZ679676">
    <property type="protein sequence ID" value="PTB59031.1"/>
    <property type="molecule type" value="Genomic_DNA"/>
</dbReference>
<sequence>LPNVSAWLHLNRPRCCILTAYRHFMPARGPISWEGEKGSMLRLFAAYGRPATRTMSQLGIPQPKPMELLEGLMAHKSSFH</sequence>
<dbReference type="GeneID" id="36628861"/>
<proteinExistence type="predicted"/>
<dbReference type="RefSeq" id="XP_024778708.1">
    <property type="nucleotide sequence ID" value="XM_024920292.1"/>
</dbReference>
<gene>
    <name evidence="1" type="ORF">M431DRAFT_51592</name>
</gene>
<feature type="non-terminal residue" evidence="1">
    <location>
        <position position="1"/>
    </location>
</feature>
<dbReference type="AlphaFoldDB" id="A0A2T4APN4"/>